<reference evidence="1 3" key="3">
    <citation type="submission" date="2019-07" db="EMBL/GenBank/DDBJ databases">
        <title>Whole genome shotgun sequence of Methylobacterium oxalidis NBRC 107715.</title>
        <authorList>
            <person name="Hosoyama A."/>
            <person name="Uohara A."/>
            <person name="Ohji S."/>
            <person name="Ichikawa N."/>
        </authorList>
    </citation>
    <scope>NUCLEOTIDE SEQUENCE [LARGE SCALE GENOMIC DNA]</scope>
    <source>
        <strain evidence="1 3">NBRC 107715</strain>
    </source>
</reference>
<evidence type="ECO:0000313" key="3">
    <source>
        <dbReference type="Proteomes" id="UP000321960"/>
    </source>
</evidence>
<sequence>MARSVTYSIVGGSDGRFAVVAVTASGSIYCRGGFRTPAEAELSVEDLRTLMMACDTALVHREAERPSIDLRSRLSASGPPFE</sequence>
<evidence type="ECO:0000313" key="2">
    <source>
        <dbReference type="EMBL" id="GLS66109.1"/>
    </source>
</evidence>
<dbReference type="Proteomes" id="UP001156856">
    <property type="component" value="Unassembled WGS sequence"/>
</dbReference>
<gene>
    <name evidence="2" type="ORF">GCM10007888_44910</name>
    <name evidence="1" type="ORF">MOX02_42640</name>
</gene>
<organism evidence="1 3">
    <name type="scientific">Methylobacterium oxalidis</name>
    <dbReference type="NCBI Taxonomy" id="944322"/>
    <lineage>
        <taxon>Bacteria</taxon>
        <taxon>Pseudomonadati</taxon>
        <taxon>Pseudomonadota</taxon>
        <taxon>Alphaproteobacteria</taxon>
        <taxon>Hyphomicrobiales</taxon>
        <taxon>Methylobacteriaceae</taxon>
        <taxon>Methylobacterium</taxon>
    </lineage>
</organism>
<protein>
    <submittedName>
        <fullName evidence="1">Uncharacterized protein</fullName>
    </submittedName>
</protein>
<name>A0A512J8D4_9HYPH</name>
<reference evidence="2" key="4">
    <citation type="submission" date="2023-01" db="EMBL/GenBank/DDBJ databases">
        <title>Draft genome sequence of Methylobacterium oxalidis strain NBRC 107715.</title>
        <authorList>
            <person name="Sun Q."/>
            <person name="Mori K."/>
        </authorList>
    </citation>
    <scope>NUCLEOTIDE SEQUENCE</scope>
    <source>
        <strain evidence="2">NBRC 107715</strain>
    </source>
</reference>
<proteinExistence type="predicted"/>
<evidence type="ECO:0000313" key="1">
    <source>
        <dbReference type="EMBL" id="GEP06226.1"/>
    </source>
</evidence>
<dbReference type="OrthoDB" id="7996589at2"/>
<accession>A0A512J8D4</accession>
<comment type="caution">
    <text evidence="1">The sequence shown here is derived from an EMBL/GenBank/DDBJ whole genome shotgun (WGS) entry which is preliminary data.</text>
</comment>
<dbReference type="Proteomes" id="UP000321960">
    <property type="component" value="Unassembled WGS sequence"/>
</dbReference>
<keyword evidence="4" id="KW-1185">Reference proteome</keyword>
<dbReference type="RefSeq" id="WP_147027754.1">
    <property type="nucleotide sequence ID" value="NZ_BJZU01000096.1"/>
</dbReference>
<dbReference type="EMBL" id="BSPK01000091">
    <property type="protein sequence ID" value="GLS66109.1"/>
    <property type="molecule type" value="Genomic_DNA"/>
</dbReference>
<dbReference type="EMBL" id="BJZU01000096">
    <property type="protein sequence ID" value="GEP06226.1"/>
    <property type="molecule type" value="Genomic_DNA"/>
</dbReference>
<dbReference type="AlphaFoldDB" id="A0A512J8D4"/>
<evidence type="ECO:0000313" key="4">
    <source>
        <dbReference type="Proteomes" id="UP001156856"/>
    </source>
</evidence>
<reference evidence="4" key="2">
    <citation type="journal article" date="2019" name="Int. J. Syst. Evol. Microbiol.">
        <title>The Global Catalogue of Microorganisms (GCM) 10K type strain sequencing project: providing services to taxonomists for standard genome sequencing and annotation.</title>
        <authorList>
            <consortium name="The Broad Institute Genomics Platform"/>
            <consortium name="The Broad Institute Genome Sequencing Center for Infectious Disease"/>
            <person name="Wu L."/>
            <person name="Ma J."/>
        </authorList>
    </citation>
    <scope>NUCLEOTIDE SEQUENCE [LARGE SCALE GENOMIC DNA]</scope>
    <source>
        <strain evidence="4">NBRC 107715</strain>
    </source>
</reference>
<reference evidence="2" key="1">
    <citation type="journal article" date="2014" name="Int. J. Syst. Evol. Microbiol.">
        <title>Complete genome of a new Firmicutes species belonging to the dominant human colonic microbiota ('Ruminococcus bicirculans') reveals two chromosomes and a selective capacity to utilize plant glucans.</title>
        <authorList>
            <consortium name="NISC Comparative Sequencing Program"/>
            <person name="Wegmann U."/>
            <person name="Louis P."/>
            <person name="Goesmann A."/>
            <person name="Henrissat B."/>
            <person name="Duncan S.H."/>
            <person name="Flint H.J."/>
        </authorList>
    </citation>
    <scope>NUCLEOTIDE SEQUENCE</scope>
    <source>
        <strain evidence="2">NBRC 107715</strain>
    </source>
</reference>